<keyword evidence="6 10" id="KW-0648">Protein biosynthesis</keyword>
<feature type="domain" description="Methionyl/Valyl/Leucyl/Isoleucyl-tRNA synthetase anticodon-binding" evidence="13">
    <location>
        <begin position="877"/>
        <end position="1011"/>
    </location>
</feature>
<dbReference type="InterPro" id="IPR009008">
    <property type="entry name" value="Val/Leu/Ile-tRNA-synth_edit"/>
</dbReference>
<dbReference type="FunFam" id="3.40.50.620:FF:000056">
    <property type="entry name" value="Leucine--tRNA ligase"/>
    <property type="match status" value="1"/>
</dbReference>
<dbReference type="OMA" id="GIEHACM"/>
<dbReference type="HAMAP" id="MF_00049_B">
    <property type="entry name" value="Leu_tRNA_synth_B"/>
    <property type="match status" value="1"/>
</dbReference>
<dbReference type="InterPro" id="IPR015413">
    <property type="entry name" value="Methionyl/Leucyl_tRNA_Synth"/>
</dbReference>
<evidence type="ECO:0000313" key="16">
    <source>
        <dbReference type="EMBL" id="BAM81829.1"/>
    </source>
</evidence>
<proteinExistence type="inferred from homology"/>
<dbReference type="InterPro" id="IPR002300">
    <property type="entry name" value="aa-tRNA-synth_Ia"/>
</dbReference>
<dbReference type="EC" id="6.1.1.4" evidence="2"/>
<dbReference type="GO" id="GO:0004823">
    <property type="term" value="F:leucine-tRNA ligase activity"/>
    <property type="evidence" value="ECO:0007669"/>
    <property type="project" value="UniProtKB-EC"/>
</dbReference>
<dbReference type="Gene3D" id="1.10.730.10">
    <property type="entry name" value="Isoleucyl-tRNA Synthetase, Domain 1"/>
    <property type="match status" value="1"/>
</dbReference>
<evidence type="ECO:0000259" key="12">
    <source>
        <dbReference type="Pfam" id="PF00133"/>
    </source>
</evidence>
<reference evidence="16 17" key="1">
    <citation type="journal article" date="2004" name="Nature">
        <title>Genome sequence of the ultrasmall unicellular red alga Cyanidioschyzon merolae 10D.</title>
        <authorList>
            <person name="Matsuzaki M."/>
            <person name="Misumi O."/>
            <person name="Shin-i T."/>
            <person name="Maruyama S."/>
            <person name="Takahara M."/>
            <person name="Miyagishima S."/>
            <person name="Mori T."/>
            <person name="Nishida K."/>
            <person name="Yagisawa F."/>
            <person name="Nishida K."/>
            <person name="Yoshida Y."/>
            <person name="Nishimura Y."/>
            <person name="Nakao S."/>
            <person name="Kobayashi T."/>
            <person name="Momoyama Y."/>
            <person name="Higashiyama T."/>
            <person name="Minoda A."/>
            <person name="Sano M."/>
            <person name="Nomoto H."/>
            <person name="Oishi K."/>
            <person name="Hayashi H."/>
            <person name="Ohta F."/>
            <person name="Nishizaka S."/>
            <person name="Haga S."/>
            <person name="Miura S."/>
            <person name="Morishita T."/>
            <person name="Kabeya Y."/>
            <person name="Terasawa K."/>
            <person name="Suzuki Y."/>
            <person name="Ishii Y."/>
            <person name="Asakawa S."/>
            <person name="Takano H."/>
            <person name="Ohta N."/>
            <person name="Kuroiwa H."/>
            <person name="Tanaka K."/>
            <person name="Shimizu N."/>
            <person name="Sugano S."/>
            <person name="Sato N."/>
            <person name="Nozaki H."/>
            <person name="Ogasawara N."/>
            <person name="Kohara Y."/>
            <person name="Kuroiwa T."/>
        </authorList>
    </citation>
    <scope>NUCLEOTIDE SEQUENCE [LARGE SCALE GENOMIC DNA]</scope>
    <source>
        <strain evidence="16 17">10D</strain>
    </source>
</reference>
<dbReference type="GO" id="GO:0005829">
    <property type="term" value="C:cytosol"/>
    <property type="evidence" value="ECO:0007669"/>
    <property type="project" value="TreeGrafter"/>
</dbReference>
<dbReference type="KEGG" id="cme:CYME_CMP205C"/>
<evidence type="ECO:0000259" key="13">
    <source>
        <dbReference type="Pfam" id="PF08264"/>
    </source>
</evidence>
<name>M1VA00_CYAM1</name>
<dbReference type="Gene3D" id="3.40.50.620">
    <property type="entry name" value="HUPs"/>
    <property type="match status" value="2"/>
</dbReference>
<dbReference type="Gene3D" id="3.90.740.10">
    <property type="entry name" value="Valyl/Leucyl/Isoleucyl-tRNA synthetase, editing domain"/>
    <property type="match status" value="1"/>
</dbReference>
<keyword evidence="4 10" id="KW-0547">Nucleotide-binding</keyword>
<comment type="catalytic activity">
    <reaction evidence="9">
        <text>tRNA(Leu) + L-leucine + ATP = L-leucyl-tRNA(Leu) + AMP + diphosphate</text>
        <dbReference type="Rhea" id="RHEA:11688"/>
        <dbReference type="Rhea" id="RHEA-COMP:9613"/>
        <dbReference type="Rhea" id="RHEA-COMP:9622"/>
        <dbReference type="ChEBI" id="CHEBI:30616"/>
        <dbReference type="ChEBI" id="CHEBI:33019"/>
        <dbReference type="ChEBI" id="CHEBI:57427"/>
        <dbReference type="ChEBI" id="CHEBI:78442"/>
        <dbReference type="ChEBI" id="CHEBI:78494"/>
        <dbReference type="ChEBI" id="CHEBI:456215"/>
        <dbReference type="EC" id="6.1.1.4"/>
    </reaction>
</comment>
<dbReference type="PRINTS" id="PR00985">
    <property type="entry name" value="TRNASYNTHLEU"/>
</dbReference>
<evidence type="ECO:0000256" key="10">
    <source>
        <dbReference type="RuleBase" id="RU363035"/>
    </source>
</evidence>
<keyword evidence="5 10" id="KW-0067">ATP-binding</keyword>
<dbReference type="eggNOG" id="KOG0435">
    <property type="taxonomic scope" value="Eukaryota"/>
</dbReference>
<dbReference type="Gramene" id="CMP205CT">
    <property type="protein sequence ID" value="CMP205CT"/>
    <property type="gene ID" value="CMP205C"/>
</dbReference>
<reference evidence="16 17" key="2">
    <citation type="journal article" date="2007" name="BMC Biol.">
        <title>A 100%-complete sequence reveals unusually simple genomic features in the hot-spring red alga Cyanidioschyzon merolae.</title>
        <authorList>
            <person name="Nozaki H."/>
            <person name="Takano H."/>
            <person name="Misumi O."/>
            <person name="Terasawa K."/>
            <person name="Matsuzaki M."/>
            <person name="Maruyama S."/>
            <person name="Nishida K."/>
            <person name="Yagisawa F."/>
            <person name="Yoshida Y."/>
            <person name="Fujiwara T."/>
            <person name="Takio S."/>
            <person name="Tamura K."/>
            <person name="Chung S.J."/>
            <person name="Nakamura S."/>
            <person name="Kuroiwa H."/>
            <person name="Tanaka K."/>
            <person name="Sato N."/>
            <person name="Kuroiwa T."/>
        </authorList>
    </citation>
    <scope>NUCLEOTIDE SEQUENCE [LARGE SCALE GENOMIC DNA]</scope>
    <source>
        <strain evidence="16 17">10D</strain>
    </source>
</reference>
<dbReference type="GO" id="GO:0005524">
    <property type="term" value="F:ATP binding"/>
    <property type="evidence" value="ECO:0007669"/>
    <property type="project" value="UniProtKB-KW"/>
</dbReference>
<evidence type="ECO:0000256" key="2">
    <source>
        <dbReference type="ARBA" id="ARBA00013164"/>
    </source>
</evidence>
<dbReference type="GO" id="GO:0005739">
    <property type="term" value="C:mitochondrion"/>
    <property type="evidence" value="ECO:0007669"/>
    <property type="project" value="UniProtKB-ARBA"/>
</dbReference>
<dbReference type="GO" id="GO:0002161">
    <property type="term" value="F:aminoacyl-tRNA deacylase activity"/>
    <property type="evidence" value="ECO:0007669"/>
    <property type="project" value="InterPro"/>
</dbReference>
<dbReference type="InterPro" id="IPR001412">
    <property type="entry name" value="aa-tRNA-synth_I_CS"/>
</dbReference>
<dbReference type="PANTHER" id="PTHR43740:SF2">
    <property type="entry name" value="LEUCINE--TRNA LIGASE, MITOCHONDRIAL"/>
    <property type="match status" value="1"/>
</dbReference>
<dbReference type="Pfam" id="PF09334">
    <property type="entry name" value="tRNA-synt_1g"/>
    <property type="match status" value="1"/>
</dbReference>
<dbReference type="OrthoDB" id="15954at2759"/>
<organism evidence="16 17">
    <name type="scientific">Cyanidioschyzon merolae (strain NIES-3377 / 10D)</name>
    <name type="common">Unicellular red alga</name>
    <dbReference type="NCBI Taxonomy" id="280699"/>
    <lineage>
        <taxon>Eukaryota</taxon>
        <taxon>Rhodophyta</taxon>
        <taxon>Bangiophyceae</taxon>
        <taxon>Cyanidiales</taxon>
        <taxon>Cyanidiaceae</taxon>
        <taxon>Cyanidioschyzon</taxon>
    </lineage>
</organism>
<dbReference type="SUPFAM" id="SSF52374">
    <property type="entry name" value="Nucleotidylyl transferase"/>
    <property type="match status" value="1"/>
</dbReference>
<evidence type="ECO:0000259" key="14">
    <source>
        <dbReference type="Pfam" id="PF09334"/>
    </source>
</evidence>
<dbReference type="InterPro" id="IPR009080">
    <property type="entry name" value="tRNAsynth_Ia_anticodon-bd"/>
</dbReference>
<evidence type="ECO:0000256" key="3">
    <source>
        <dbReference type="ARBA" id="ARBA00022598"/>
    </source>
</evidence>
<evidence type="ECO:0000256" key="6">
    <source>
        <dbReference type="ARBA" id="ARBA00022917"/>
    </source>
</evidence>
<dbReference type="NCBIfam" id="TIGR00396">
    <property type="entry name" value="leuS_bact"/>
    <property type="match status" value="1"/>
</dbReference>
<evidence type="ECO:0000256" key="1">
    <source>
        <dbReference type="ARBA" id="ARBA00005594"/>
    </source>
</evidence>
<dbReference type="Pfam" id="PF00133">
    <property type="entry name" value="tRNA-synt_1"/>
    <property type="match status" value="1"/>
</dbReference>
<dbReference type="InterPro" id="IPR002302">
    <property type="entry name" value="Leu-tRNA-ligase"/>
</dbReference>
<dbReference type="FunFam" id="1.10.730.10:FF:000011">
    <property type="entry name" value="Leucine--tRNA ligase chloroplastic/mitochondrial"/>
    <property type="match status" value="1"/>
</dbReference>
<feature type="domain" description="Aminoacyl-tRNA synthetase class Ia" evidence="12">
    <location>
        <begin position="788"/>
        <end position="823"/>
    </location>
</feature>
<dbReference type="PANTHER" id="PTHR43740">
    <property type="entry name" value="LEUCYL-TRNA SYNTHETASE"/>
    <property type="match status" value="1"/>
</dbReference>
<dbReference type="InterPro" id="IPR013155">
    <property type="entry name" value="M/V/L/I-tRNA-synth_anticd-bd"/>
</dbReference>
<dbReference type="PROSITE" id="PS00178">
    <property type="entry name" value="AA_TRNA_LIGASE_I"/>
    <property type="match status" value="1"/>
</dbReference>
<gene>
    <name evidence="16" type="ORF">CYME_CMP205C</name>
</gene>
<dbReference type="InterPro" id="IPR014729">
    <property type="entry name" value="Rossmann-like_a/b/a_fold"/>
</dbReference>
<feature type="region of interest" description="Disordered" evidence="11">
    <location>
        <begin position="122"/>
        <end position="142"/>
    </location>
</feature>
<keyword evidence="7 10" id="KW-0030">Aminoacyl-tRNA synthetase</keyword>
<keyword evidence="3 10" id="KW-0436">Ligase</keyword>
<feature type="domain" description="Methionyl/Leucyl tRNA synthetase" evidence="14">
    <location>
        <begin position="185"/>
        <end position="317"/>
    </location>
</feature>
<evidence type="ECO:0000256" key="9">
    <source>
        <dbReference type="ARBA" id="ARBA00047469"/>
    </source>
</evidence>
<dbReference type="Proteomes" id="UP000007014">
    <property type="component" value="Chromosome 16"/>
</dbReference>
<evidence type="ECO:0000256" key="5">
    <source>
        <dbReference type="ARBA" id="ARBA00022840"/>
    </source>
</evidence>
<dbReference type="EMBL" id="AP006498">
    <property type="protein sequence ID" value="BAM81829.1"/>
    <property type="molecule type" value="Genomic_DNA"/>
</dbReference>
<evidence type="ECO:0000313" key="17">
    <source>
        <dbReference type="Proteomes" id="UP000007014"/>
    </source>
</evidence>
<accession>M1VA00</accession>
<feature type="domain" description="Leucyl-tRNA synthetase editing" evidence="15">
    <location>
        <begin position="366"/>
        <end position="526"/>
    </location>
</feature>
<dbReference type="GO" id="GO:0006429">
    <property type="term" value="P:leucyl-tRNA aminoacylation"/>
    <property type="evidence" value="ECO:0007669"/>
    <property type="project" value="InterPro"/>
</dbReference>
<dbReference type="SUPFAM" id="SSF50677">
    <property type="entry name" value="ValRS/IleRS/LeuRS editing domain"/>
    <property type="match status" value="1"/>
</dbReference>
<dbReference type="Pfam" id="PF08264">
    <property type="entry name" value="Anticodon_1"/>
    <property type="match status" value="1"/>
</dbReference>
<dbReference type="InterPro" id="IPR025709">
    <property type="entry name" value="Leu_tRNA-synth_edit"/>
</dbReference>
<evidence type="ECO:0000256" key="8">
    <source>
        <dbReference type="ARBA" id="ARBA00030520"/>
    </source>
</evidence>
<dbReference type="RefSeq" id="XP_005537865.1">
    <property type="nucleotide sequence ID" value="XM_005537808.1"/>
</dbReference>
<dbReference type="STRING" id="280699.M1VA00"/>
<dbReference type="Pfam" id="PF13603">
    <property type="entry name" value="tRNA-synt_1_2"/>
    <property type="match status" value="1"/>
</dbReference>
<keyword evidence="17" id="KW-1185">Reference proteome</keyword>
<dbReference type="GeneID" id="16996152"/>
<dbReference type="FunFam" id="3.40.50.620:FF:000077">
    <property type="entry name" value="Leucine--tRNA ligase"/>
    <property type="match status" value="1"/>
</dbReference>
<dbReference type="SUPFAM" id="SSF47323">
    <property type="entry name" value="Anticodon-binding domain of a subclass of class I aminoacyl-tRNA synthetases"/>
    <property type="match status" value="1"/>
</dbReference>
<dbReference type="HOGENOM" id="CLU_004427_0_0_1"/>
<dbReference type="AlphaFoldDB" id="M1VA00"/>
<dbReference type="CDD" id="cd07958">
    <property type="entry name" value="Anticodon_Ia_Leu_BEm"/>
    <property type="match status" value="1"/>
</dbReference>
<evidence type="ECO:0000259" key="15">
    <source>
        <dbReference type="Pfam" id="PF13603"/>
    </source>
</evidence>
<comment type="similarity">
    <text evidence="1 10">Belongs to the class-I aminoacyl-tRNA synthetase family.</text>
</comment>
<evidence type="ECO:0000256" key="4">
    <source>
        <dbReference type="ARBA" id="ARBA00022741"/>
    </source>
</evidence>
<evidence type="ECO:0000256" key="11">
    <source>
        <dbReference type="SAM" id="MobiDB-lite"/>
    </source>
</evidence>
<evidence type="ECO:0000256" key="7">
    <source>
        <dbReference type="ARBA" id="ARBA00023146"/>
    </source>
</evidence>
<protein>
    <recommendedName>
        <fullName evidence="2">leucine--tRNA ligase</fullName>
        <ecNumber evidence="2">6.1.1.4</ecNumber>
    </recommendedName>
    <alternativeName>
        <fullName evidence="8">Leucyl-tRNA synthetase</fullName>
    </alternativeName>
</protein>
<dbReference type="CDD" id="cd00812">
    <property type="entry name" value="LeuRS_core"/>
    <property type="match status" value="1"/>
</dbReference>
<sequence>MDRRCLSFTAGQNFFPWSSLRAASVARFWLRRLGEVPAEGGSFPYRRSFLCPFTPGSNLYRGCAKSRERLGPWLWPTNEALPGKQHAGFWRWQASAASGSGTDGSGTFADPTVTQVRNKDSILAPGTTETAHREPESIVPSPRADGAYDFLAVERRWQEFWEREQIFRTPDEVDWNRPKYYILDMFPYPSGAGLHVGHPEGYTATDILARYKRMRGYNVLHPMGWDAFGLPAEQFALDTGIHPAVATERNITRFRKQLKSLGFSYDWKREINTTSPEYYRWTQWIFLQLYKRGLAYQAEIPVNWCPALGTVLANEEVIDGRSERGGHPVIRKPMRQWVLRITAYAERLLKDLDLLDWPENVKEMQRNWIGRSEGVEVTFPTVSDASSASAKGALAEPPGITVFTTRPETISGATYLVVAPEYPILEELVTDAQREQVQRYVEQALRRSDRERTGTEVKLKSGVFTGRYAQNPVTGEHIPIWVADYVLGSYGTGAIMAVPGHDARDRAFAETFALPIRIVIDETTNQMTDWNPDWLGGLEVAGTNVEAARVRITEALERLHIGERKVNYKLRDWLFSRQRYWGEPFPIVFDAETGEPLPVDEQALPVELPTTESIRPSGDGRSPLAKIVDWVEVRDPQTGQLRYLRETNTMPQWAGSCWYYLRFIDNSNAERLVDPVKERYWMPVDLYVGGVEHAVLHLLYARFWHKVLYDLGVVSTPEPFLRLVNQGMILGEVEYTCRRERTAAEGRQLVANGHAAEAPLLEEVRVPADQVEKIGNDRYVLKADPRVVVTARAHKMSKSRGNVVNPDDIVEQYGADALRCYLMFMGPLDQVKPWSTQGVNGMRRFLDRAWRLLFDKNEVCNGDSRTEHQVQPTRAQLRQLHSLIKRVTEDTEALRFNTAIAAMIEFVNDAYKWEVPWPKDILLGPFVLLLSPYAPHVAEEMWQEIRRRQQLRHGTERDSDAADAQVPRSLAYEPWPDYDPQYLVQETVVYAVQVNGKLRGTLEIPSDADRDAVLAAARQVSSVASHLDGKQVVREIFVPGKIANFVVR</sequence>